<evidence type="ECO:0000259" key="6">
    <source>
        <dbReference type="PROSITE" id="PS50801"/>
    </source>
</evidence>
<dbReference type="PANTHER" id="PTHR11814">
    <property type="entry name" value="SULFATE TRANSPORTER"/>
    <property type="match status" value="1"/>
</dbReference>
<dbReference type="CDD" id="cd07042">
    <property type="entry name" value="STAS_SulP_like_sulfate_transporter"/>
    <property type="match status" value="1"/>
</dbReference>
<keyword evidence="8" id="KW-1185">Reference proteome</keyword>
<keyword evidence="4 5" id="KW-0472">Membrane</keyword>
<dbReference type="Pfam" id="PF01740">
    <property type="entry name" value="STAS"/>
    <property type="match status" value="1"/>
</dbReference>
<reference evidence="7 8" key="1">
    <citation type="submission" date="2016-02" db="EMBL/GenBank/DDBJ databases">
        <title>Genome analysis of coral dinoflagellate symbionts highlights evolutionary adaptations to a symbiotic lifestyle.</title>
        <authorList>
            <person name="Aranda M."/>
            <person name="Li Y."/>
            <person name="Liew Y.J."/>
            <person name="Baumgarten S."/>
            <person name="Simakov O."/>
            <person name="Wilson M."/>
            <person name="Piel J."/>
            <person name="Ashoor H."/>
            <person name="Bougouffa S."/>
            <person name="Bajic V.B."/>
            <person name="Ryu T."/>
            <person name="Ravasi T."/>
            <person name="Bayer T."/>
            <person name="Micklem G."/>
            <person name="Kim H."/>
            <person name="Bhak J."/>
            <person name="Lajeunesse T.C."/>
            <person name="Voolstra C.R."/>
        </authorList>
    </citation>
    <scope>NUCLEOTIDE SEQUENCE [LARGE SCALE GENOMIC DNA]</scope>
    <source>
        <strain evidence="7 8">CCMP2467</strain>
    </source>
</reference>
<sequence length="634" mass="69934">MPKERRQRLPGDYRVKKGLLFDASRLSTEHLGVVQTMDASASTTPFRTPAWSMMADRCNRPRRLASGIKAEGVLRHRQAASLSWALARLTASASFCGSQRDDSQKKSSESDRMIMALMGVLQLAFLVRFLSRPALSGFITASAMLIMLSQVAPMLGLPDWASKGGIVNIVRHHLTYLEMTSPATLCLSTVTLLFLLNAKRLKTVRFLKFLSDFKELVMLAVSAVFCTFYNQQAKADERIRVVGKVPSGLPNLTFPVSSAADLQLMKELVPGAILLAFVVFLSSFAGAKKFAMKDGYQIRAFNELMALGFANFLGAFFGSVPTQVGLSRMGIAHQAGIKSQLGANVLVGVVVCLGVVLFSRYVENVPMCVLNCIIVNGASHLTEFDQAVELYEYAQNERYSWKMRGEMFTWIIGFSCTLCLGAFQGMLAAVVTSLVIILYQVVNPDIVELGFRERDGEDTHSSRARKWMALDRAGACREHGILVLRMEGPLFYANVERLQEWVEEQELDYSERSGIDNSLDGIILSASAIPFMDTSAVQTLSALIKTCAGRGTLFCIANTFGTTGRIAADKLEPLMLAALKTSYLKTQLKNSASIDDFVKLVRGHREALDMRDERPLRLVRCSTLQAKSCIIAKK</sequence>
<protein>
    <submittedName>
        <fullName evidence="7">Sulfate transporter 4.1, chloroplastic</fullName>
    </submittedName>
</protein>
<dbReference type="InterPro" id="IPR002645">
    <property type="entry name" value="STAS_dom"/>
</dbReference>
<organism evidence="7 8">
    <name type="scientific">Symbiodinium microadriaticum</name>
    <name type="common">Dinoflagellate</name>
    <name type="synonym">Zooxanthella microadriatica</name>
    <dbReference type="NCBI Taxonomy" id="2951"/>
    <lineage>
        <taxon>Eukaryota</taxon>
        <taxon>Sar</taxon>
        <taxon>Alveolata</taxon>
        <taxon>Dinophyceae</taxon>
        <taxon>Suessiales</taxon>
        <taxon>Symbiodiniaceae</taxon>
        <taxon>Symbiodinium</taxon>
    </lineage>
</organism>
<feature type="transmembrane region" description="Helical" evidence="5">
    <location>
        <begin position="137"/>
        <end position="155"/>
    </location>
</feature>
<feature type="transmembrane region" description="Helical" evidence="5">
    <location>
        <begin position="340"/>
        <end position="358"/>
    </location>
</feature>
<feature type="transmembrane region" description="Helical" evidence="5">
    <location>
        <begin position="268"/>
        <end position="288"/>
    </location>
</feature>
<gene>
    <name evidence="7" type="primary">SULTR4;1</name>
    <name evidence="7" type="ORF">AK812_SmicGene27224</name>
</gene>
<keyword evidence="3 5" id="KW-1133">Transmembrane helix</keyword>
<dbReference type="PROSITE" id="PS50801">
    <property type="entry name" value="STAS"/>
    <property type="match status" value="1"/>
</dbReference>
<keyword evidence="2 5" id="KW-0812">Transmembrane</keyword>
<accession>A0A1Q9D7I2</accession>
<proteinExistence type="predicted"/>
<feature type="transmembrane region" description="Helical" evidence="5">
    <location>
        <begin position="408"/>
        <end position="439"/>
    </location>
</feature>
<dbReference type="EMBL" id="LSRX01000679">
    <property type="protein sequence ID" value="OLP91101.1"/>
    <property type="molecule type" value="Genomic_DNA"/>
</dbReference>
<evidence type="ECO:0000256" key="4">
    <source>
        <dbReference type="ARBA" id="ARBA00023136"/>
    </source>
</evidence>
<feature type="domain" description="STAS" evidence="6">
    <location>
        <begin position="480"/>
        <end position="558"/>
    </location>
</feature>
<dbReference type="Gene3D" id="3.30.750.24">
    <property type="entry name" value="STAS domain"/>
    <property type="match status" value="1"/>
</dbReference>
<comment type="subcellular location">
    <subcellularLocation>
        <location evidence="1">Membrane</location>
        <topology evidence="1">Multi-pass membrane protein</topology>
    </subcellularLocation>
</comment>
<dbReference type="OrthoDB" id="288203at2759"/>
<dbReference type="GO" id="GO:0016020">
    <property type="term" value="C:membrane"/>
    <property type="evidence" value="ECO:0007669"/>
    <property type="project" value="UniProtKB-SubCell"/>
</dbReference>
<feature type="transmembrane region" description="Helical" evidence="5">
    <location>
        <begin position="300"/>
        <end position="320"/>
    </location>
</feature>
<evidence type="ECO:0000256" key="5">
    <source>
        <dbReference type="SAM" id="Phobius"/>
    </source>
</evidence>
<evidence type="ECO:0000256" key="2">
    <source>
        <dbReference type="ARBA" id="ARBA00022692"/>
    </source>
</evidence>
<dbReference type="GO" id="GO:0055085">
    <property type="term" value="P:transmembrane transport"/>
    <property type="evidence" value="ECO:0007669"/>
    <property type="project" value="InterPro"/>
</dbReference>
<dbReference type="Pfam" id="PF00916">
    <property type="entry name" value="Sulfate_transp"/>
    <property type="match status" value="1"/>
</dbReference>
<comment type="caution">
    <text evidence="7">The sequence shown here is derived from an EMBL/GenBank/DDBJ whole genome shotgun (WGS) entry which is preliminary data.</text>
</comment>
<evidence type="ECO:0000313" key="8">
    <source>
        <dbReference type="Proteomes" id="UP000186817"/>
    </source>
</evidence>
<feature type="transmembrane region" description="Helical" evidence="5">
    <location>
        <begin position="176"/>
        <end position="196"/>
    </location>
</feature>
<dbReference type="OMA" id="TMVMDFA"/>
<dbReference type="Proteomes" id="UP000186817">
    <property type="component" value="Unassembled WGS sequence"/>
</dbReference>
<evidence type="ECO:0000313" key="7">
    <source>
        <dbReference type="EMBL" id="OLP91101.1"/>
    </source>
</evidence>
<dbReference type="InterPro" id="IPR036513">
    <property type="entry name" value="STAS_dom_sf"/>
</dbReference>
<dbReference type="AlphaFoldDB" id="A0A1Q9D7I2"/>
<dbReference type="SUPFAM" id="SSF52091">
    <property type="entry name" value="SpoIIaa-like"/>
    <property type="match status" value="1"/>
</dbReference>
<evidence type="ECO:0000256" key="3">
    <source>
        <dbReference type="ARBA" id="ARBA00022989"/>
    </source>
</evidence>
<name>A0A1Q9D7I2_SYMMI</name>
<evidence type="ECO:0000256" key="1">
    <source>
        <dbReference type="ARBA" id="ARBA00004141"/>
    </source>
</evidence>
<dbReference type="InterPro" id="IPR001902">
    <property type="entry name" value="SLC26A/SulP_fam"/>
</dbReference>
<dbReference type="InterPro" id="IPR011547">
    <property type="entry name" value="SLC26A/SulP_dom"/>
</dbReference>